<feature type="repeat" description="PPR" evidence="2">
    <location>
        <begin position="501"/>
        <end position="535"/>
    </location>
</feature>
<dbReference type="NCBIfam" id="TIGR00756">
    <property type="entry name" value="PPR"/>
    <property type="match status" value="10"/>
</dbReference>
<proteinExistence type="predicted"/>
<dbReference type="InterPro" id="IPR002885">
    <property type="entry name" value="PPR_rpt"/>
</dbReference>
<feature type="repeat" description="PPR" evidence="2">
    <location>
        <begin position="400"/>
        <end position="434"/>
    </location>
</feature>
<evidence type="ECO:0000256" key="1">
    <source>
        <dbReference type="ARBA" id="ARBA00022737"/>
    </source>
</evidence>
<dbReference type="Pfam" id="PF12854">
    <property type="entry name" value="PPR_1"/>
    <property type="match status" value="1"/>
</dbReference>
<dbReference type="InterPro" id="IPR046848">
    <property type="entry name" value="E_motif"/>
</dbReference>
<dbReference type="Pfam" id="PF20431">
    <property type="entry name" value="E_motif"/>
    <property type="match status" value="1"/>
</dbReference>
<evidence type="ECO:0000313" key="4">
    <source>
        <dbReference type="Proteomes" id="UP001174677"/>
    </source>
</evidence>
<sequence length="720" mass="81493">MLVTRSNSRFCQHLSHHKSSFLARHYSNFSLQAPLKRIQKSRKGDKFVVYCNSLIMKYGMNGNIEESESIFNRMPHKNIISHTSMLTVYAKNGQIAKARQLFDEMPERSAASYNAMITAYIKNNCMVDEAFSLFSRMNERNAVSYGAMITGFLLAGIFDEADKLYCEMPFKWRDPVCSNAMINGFLKAGRLEEATRVFEGMVERDVVSWSSMVDGYCKKGRIVEARGLLDSMPLRNVVAWTAMIDGYMNVGCFEEGWSLFLSLRREGAVAVNPTTLTIVFEACGRFGRYREGTQVHGLVLHMGFGFDIFLANSIITMYCRFGYMFEANRIFQMINKKDVVSWNSLIAGYIQHDEIEEAYRLFEEMPGKDVVSWTTVISGFSAIGKVQKAIQLFKMMPEKDDVAWTAVISGFVNNRDYEEAFHWFIEMLKEAVKPNSLTLSSLLSASAGLATLNQGLQIHAHALKMDMQFDLFVQNSLVSMYSKCGNVAEAYQVFTSINAPNLISFNSMITGFSQNGRGEQALQLFSKMEKESWEPNEITFLGILSACTHVGLVEEGWKYFNLMKYVYNMEPSLDHYACMVDLLGRAGLLDEAINLIHSMPFEPHAGVWGALLGASRVHFRLDLAKLAAQHLRELEPNSAIPYVVLSELYNIAGKKKDGDRVRMAKKSKGIKKSPGCSWIIMKDNVHLFLAGDQSHTDFEEIKLTLCRIGREMSSLDIREK</sequence>
<keyword evidence="4" id="KW-1185">Reference proteome</keyword>
<evidence type="ECO:0008006" key="5">
    <source>
        <dbReference type="Google" id="ProtNLM"/>
    </source>
</evidence>
<feature type="repeat" description="PPR" evidence="2">
    <location>
        <begin position="109"/>
        <end position="144"/>
    </location>
</feature>
<dbReference type="PROSITE" id="PS51375">
    <property type="entry name" value="PPR"/>
    <property type="match status" value="7"/>
</dbReference>
<dbReference type="PANTHER" id="PTHR47926:SF347">
    <property type="entry name" value="PENTATRICOPEPTIDE REPEAT-CONTAINING PROTEIN"/>
    <property type="match status" value="1"/>
</dbReference>
<accession>A0ABQ9KY01</accession>
<feature type="repeat" description="PPR" evidence="2">
    <location>
        <begin position="174"/>
        <end position="204"/>
    </location>
</feature>
<dbReference type="InterPro" id="IPR046960">
    <property type="entry name" value="PPR_At4g14850-like_plant"/>
</dbReference>
<dbReference type="Proteomes" id="UP001174677">
    <property type="component" value="Chromosome 15"/>
</dbReference>
<name>A0ABQ9KY01_HEVBR</name>
<keyword evidence="1" id="KW-0677">Repeat</keyword>
<feature type="repeat" description="PPR" evidence="2">
    <location>
        <begin position="338"/>
        <end position="372"/>
    </location>
</feature>
<dbReference type="PANTHER" id="PTHR47926">
    <property type="entry name" value="PENTATRICOPEPTIDE REPEAT-CONTAINING PROTEIN"/>
    <property type="match status" value="1"/>
</dbReference>
<dbReference type="InterPro" id="IPR011990">
    <property type="entry name" value="TPR-like_helical_dom_sf"/>
</dbReference>
<dbReference type="Pfam" id="PF13041">
    <property type="entry name" value="PPR_2"/>
    <property type="match status" value="4"/>
</dbReference>
<comment type="caution">
    <text evidence="3">The sequence shown here is derived from an EMBL/GenBank/DDBJ whole genome shotgun (WGS) entry which is preliminary data.</text>
</comment>
<protein>
    <recommendedName>
        <fullName evidence="5">Pentacotripeptide-repeat region of PRORP domain-containing protein</fullName>
    </recommendedName>
</protein>
<dbReference type="EMBL" id="JARPOI010000015">
    <property type="protein sequence ID" value="KAJ9153420.1"/>
    <property type="molecule type" value="Genomic_DNA"/>
</dbReference>
<evidence type="ECO:0000313" key="3">
    <source>
        <dbReference type="EMBL" id="KAJ9153420.1"/>
    </source>
</evidence>
<reference evidence="3 4" key="1">
    <citation type="journal article" date="2023" name="Plant Biotechnol. J.">
        <title>Chromosome-level wild Hevea brasiliensis genome provides new tools for genomic-assisted breeding and valuable loci to elevate rubber yield.</title>
        <authorList>
            <person name="Cheng H."/>
            <person name="Song X."/>
            <person name="Hu Y."/>
            <person name="Wu T."/>
            <person name="Yang Q."/>
            <person name="An Z."/>
            <person name="Feng S."/>
            <person name="Deng Z."/>
            <person name="Wu W."/>
            <person name="Zeng X."/>
            <person name="Tu M."/>
            <person name="Wang X."/>
            <person name="Huang H."/>
        </authorList>
    </citation>
    <scope>NUCLEOTIDE SEQUENCE [LARGE SCALE GENOMIC DNA]</scope>
    <source>
        <strain evidence="3">MT/VB/25A 57/8</strain>
    </source>
</reference>
<feature type="repeat" description="PPR" evidence="2">
    <location>
        <begin position="78"/>
        <end position="108"/>
    </location>
</feature>
<organism evidence="3 4">
    <name type="scientific">Hevea brasiliensis</name>
    <name type="common">Para rubber tree</name>
    <name type="synonym">Siphonia brasiliensis</name>
    <dbReference type="NCBI Taxonomy" id="3981"/>
    <lineage>
        <taxon>Eukaryota</taxon>
        <taxon>Viridiplantae</taxon>
        <taxon>Streptophyta</taxon>
        <taxon>Embryophyta</taxon>
        <taxon>Tracheophyta</taxon>
        <taxon>Spermatophyta</taxon>
        <taxon>Magnoliopsida</taxon>
        <taxon>eudicotyledons</taxon>
        <taxon>Gunneridae</taxon>
        <taxon>Pentapetalae</taxon>
        <taxon>rosids</taxon>
        <taxon>fabids</taxon>
        <taxon>Malpighiales</taxon>
        <taxon>Euphorbiaceae</taxon>
        <taxon>Crotonoideae</taxon>
        <taxon>Micrandreae</taxon>
        <taxon>Hevea</taxon>
    </lineage>
</organism>
<feature type="repeat" description="PPR" evidence="2">
    <location>
        <begin position="205"/>
        <end position="239"/>
    </location>
</feature>
<gene>
    <name evidence="3" type="ORF">P3X46_026862</name>
</gene>
<evidence type="ECO:0000256" key="2">
    <source>
        <dbReference type="PROSITE-ProRule" id="PRU00708"/>
    </source>
</evidence>
<dbReference type="Pfam" id="PF01535">
    <property type="entry name" value="PPR"/>
    <property type="match status" value="7"/>
</dbReference>
<dbReference type="Gene3D" id="1.25.40.10">
    <property type="entry name" value="Tetratricopeptide repeat domain"/>
    <property type="match status" value="8"/>
</dbReference>